<evidence type="ECO:0000256" key="3">
    <source>
        <dbReference type="SAM" id="Phobius"/>
    </source>
</evidence>
<evidence type="ECO:0000313" key="5">
    <source>
        <dbReference type="Proteomes" id="UP000186955"/>
    </source>
</evidence>
<keyword evidence="3" id="KW-0812">Transmembrane</keyword>
<dbReference type="Pfam" id="PF07690">
    <property type="entry name" value="MFS_1"/>
    <property type="match status" value="2"/>
</dbReference>
<keyword evidence="3" id="KW-1133">Transmembrane helix</keyword>
<proteinExistence type="inferred from homology"/>
<gene>
    <name evidence="4" type="ORF">PENSUB_9613</name>
</gene>
<dbReference type="GO" id="GO:0022857">
    <property type="term" value="F:transmembrane transporter activity"/>
    <property type="evidence" value="ECO:0007669"/>
    <property type="project" value="InterPro"/>
</dbReference>
<feature type="transmembrane region" description="Helical" evidence="3">
    <location>
        <begin position="197"/>
        <end position="216"/>
    </location>
</feature>
<evidence type="ECO:0000313" key="4">
    <source>
        <dbReference type="EMBL" id="OKO98033.1"/>
    </source>
</evidence>
<dbReference type="SUPFAM" id="SSF103473">
    <property type="entry name" value="MFS general substrate transporter"/>
    <property type="match status" value="1"/>
</dbReference>
<organism evidence="4 5">
    <name type="scientific">Penicillium subrubescens</name>
    <dbReference type="NCBI Taxonomy" id="1316194"/>
    <lineage>
        <taxon>Eukaryota</taxon>
        <taxon>Fungi</taxon>
        <taxon>Dikarya</taxon>
        <taxon>Ascomycota</taxon>
        <taxon>Pezizomycotina</taxon>
        <taxon>Eurotiomycetes</taxon>
        <taxon>Eurotiomycetidae</taxon>
        <taxon>Eurotiales</taxon>
        <taxon>Aspergillaceae</taxon>
        <taxon>Penicillium</taxon>
    </lineage>
</organism>
<dbReference type="InterPro" id="IPR050327">
    <property type="entry name" value="Proton-linked_MCT"/>
</dbReference>
<dbReference type="PANTHER" id="PTHR11360:SF315">
    <property type="entry name" value="TRANSPORTER MCH2-RELATED"/>
    <property type="match status" value="1"/>
</dbReference>
<feature type="transmembrane region" description="Helical" evidence="3">
    <location>
        <begin position="104"/>
        <end position="126"/>
    </location>
</feature>
<evidence type="ECO:0000256" key="1">
    <source>
        <dbReference type="ARBA" id="ARBA00004141"/>
    </source>
</evidence>
<dbReference type="InterPro" id="IPR036259">
    <property type="entry name" value="MFS_trans_sf"/>
</dbReference>
<dbReference type="EMBL" id="MNBE01000682">
    <property type="protein sequence ID" value="OKO98033.1"/>
    <property type="molecule type" value="Genomic_DNA"/>
</dbReference>
<accession>A0A1Q5TCT2</accession>
<feature type="transmembrane region" description="Helical" evidence="3">
    <location>
        <begin position="329"/>
        <end position="347"/>
    </location>
</feature>
<comment type="similarity">
    <text evidence="2">Belongs to the major facilitator superfamily. Monocarboxylate porter (TC 2.A.1.13) family.</text>
</comment>
<feature type="transmembrane region" description="Helical" evidence="3">
    <location>
        <begin position="268"/>
        <end position="291"/>
    </location>
</feature>
<protein>
    <recommendedName>
        <fullName evidence="6">Major facilitator superfamily (MFS) profile domain-containing protein</fullName>
    </recommendedName>
</protein>
<feature type="transmembrane region" description="Helical" evidence="3">
    <location>
        <begin position="353"/>
        <end position="379"/>
    </location>
</feature>
<dbReference type="Proteomes" id="UP000186955">
    <property type="component" value="Unassembled WGS sequence"/>
</dbReference>
<comment type="subcellular location">
    <subcellularLocation>
        <location evidence="1">Membrane</location>
        <topology evidence="1">Multi-pass membrane protein</topology>
    </subcellularLocation>
</comment>
<dbReference type="CDD" id="cd17352">
    <property type="entry name" value="MFS_MCT_SLC16"/>
    <property type="match status" value="1"/>
</dbReference>
<dbReference type="AlphaFoldDB" id="A0A1Q5TCT2"/>
<reference evidence="4 5" key="1">
    <citation type="submission" date="2016-10" db="EMBL/GenBank/DDBJ databases">
        <title>Genome sequence of the ascomycete fungus Penicillium subrubescens.</title>
        <authorList>
            <person name="De Vries R.P."/>
            <person name="Peng M."/>
            <person name="Dilokpimol A."/>
            <person name="Hilden K."/>
            <person name="Makela M.R."/>
            <person name="Grigoriev I."/>
            <person name="Riley R."/>
            <person name="Granchi Z."/>
        </authorList>
    </citation>
    <scope>NUCLEOTIDE SEQUENCE [LARGE SCALE GENOMIC DNA]</scope>
    <source>
        <strain evidence="4 5">CBS 132785</strain>
    </source>
</reference>
<sequence>MIAKTLRKSGLPISFPLSLLPMQKKLEHDVESTQDQTKEIIEPNYQLTPLVSASFPPDGGYGWVCTVAAAIINAHSWGFNSAYTVFLAHYLNNNIFPGATSLQYALVGSLSLTCLMLISPVATLAVGKIGIRATMMCGVVLETASLLCASWATEIWHLFLTQGLVFGMGLGLIFIPVAAVVPQWFTTKRSLASGISLAGAGLGGAVYSLAAAAMMRNLGLRLTYRIMGSIAFVVNTSCTLLIKDRSRVTGSKQVSFDARLFKKWEYTLLLGFSVFSMLGYFILIFSLANFANNIGLNSSQASVASALFNIGQAIGRPLIGYFSDTTGRINMAGSMTFLAGVLPLVIWTNTKNYGVLIFFALAEGLVAGNFWATIAPLVAEVVGLENVPCGLNLIWLVIAIPCTFSEPIALEIFSGTGSYLGTQLFTGFMYIAAAGCMLALRGWKIAQITQSANKNDSDEQGTATASAMSPCGEETEIIRADEYWYKCFKWANV</sequence>
<evidence type="ECO:0008006" key="6">
    <source>
        <dbReference type="Google" id="ProtNLM"/>
    </source>
</evidence>
<feature type="transmembrane region" description="Helical" evidence="3">
    <location>
        <begin position="222"/>
        <end position="242"/>
    </location>
</feature>
<dbReference type="Gene3D" id="1.20.1250.20">
    <property type="entry name" value="MFS general substrate transporter like domains"/>
    <property type="match status" value="2"/>
</dbReference>
<comment type="caution">
    <text evidence="4">The sequence shown here is derived from an EMBL/GenBank/DDBJ whole genome shotgun (WGS) entry which is preliminary data.</text>
</comment>
<dbReference type="GO" id="GO:0016020">
    <property type="term" value="C:membrane"/>
    <property type="evidence" value="ECO:0007669"/>
    <property type="project" value="UniProtKB-SubCell"/>
</dbReference>
<feature type="transmembrane region" description="Helical" evidence="3">
    <location>
        <begin position="419"/>
        <end position="440"/>
    </location>
</feature>
<feature type="transmembrane region" description="Helical" evidence="3">
    <location>
        <begin position="164"/>
        <end position="185"/>
    </location>
</feature>
<evidence type="ECO:0000256" key="2">
    <source>
        <dbReference type="ARBA" id="ARBA00006727"/>
    </source>
</evidence>
<name>A0A1Q5TCT2_9EURO</name>
<feature type="transmembrane region" description="Helical" evidence="3">
    <location>
        <begin position="133"/>
        <end position="152"/>
    </location>
</feature>
<dbReference type="InterPro" id="IPR011701">
    <property type="entry name" value="MFS"/>
</dbReference>
<keyword evidence="3" id="KW-0472">Membrane</keyword>
<dbReference type="PANTHER" id="PTHR11360">
    <property type="entry name" value="MONOCARBOXYLATE TRANSPORTER"/>
    <property type="match status" value="1"/>
</dbReference>
<keyword evidence="5" id="KW-1185">Reference proteome</keyword>